<dbReference type="InterPro" id="IPR010334">
    <property type="entry name" value="Dcp1"/>
</dbReference>
<dbReference type="Proteomes" id="UP001278500">
    <property type="component" value="Unassembled WGS sequence"/>
</dbReference>
<feature type="compositionally biased region" description="Basic residues" evidence="7">
    <location>
        <begin position="1"/>
        <end position="14"/>
    </location>
</feature>
<dbReference type="GO" id="GO:0000709">
    <property type="term" value="P:meiotic joint molecule formation"/>
    <property type="evidence" value="ECO:0007669"/>
    <property type="project" value="TreeGrafter"/>
</dbReference>
<dbReference type="InterPro" id="IPR011993">
    <property type="entry name" value="PH-like_dom_sf"/>
</dbReference>
<evidence type="ECO:0000256" key="6">
    <source>
        <dbReference type="ARBA" id="ARBA00023204"/>
    </source>
</evidence>
<dbReference type="Gene3D" id="1.20.5.170">
    <property type="match status" value="1"/>
</dbReference>
<dbReference type="RefSeq" id="XP_062684355.1">
    <property type="nucleotide sequence ID" value="XM_062824349.1"/>
</dbReference>
<keyword evidence="6" id="KW-0234">DNA repair</keyword>
<keyword evidence="5" id="KW-0227">DNA damage</keyword>
<gene>
    <name evidence="8" type="ORF">B0H65DRAFT_421592</name>
</gene>
<evidence type="ECO:0000256" key="1">
    <source>
        <dbReference type="ARBA" id="ARBA00004496"/>
    </source>
</evidence>
<protein>
    <submittedName>
        <fullName evidence="8">Swi5-domain-containing protein</fullName>
    </submittedName>
</protein>
<dbReference type="GO" id="GO:0005737">
    <property type="term" value="C:cytoplasm"/>
    <property type="evidence" value="ECO:0007669"/>
    <property type="project" value="UniProtKB-SubCell"/>
</dbReference>
<evidence type="ECO:0000256" key="5">
    <source>
        <dbReference type="ARBA" id="ARBA00022763"/>
    </source>
</evidence>
<sequence>MSGRPPPRKGRRGNNHSYNNGGSRESGPRYAQQSDYDSDAINTSYAVQPSDAENRMYDPKNYVPEVDGSVTYVHTTRTNYELNMSVLKRYVSGLRAIPLTCSFVRLYEWSSTTNSWELRDVEGPMFLCECDPIVLPTGHELPQVNLFVLNRRSMENLTINLSKVEMYEATNEKFLSLKMEADEAGGTGRALGFHLHSTEEKEGQCPVEYPDWSLIEAQWQKARAALSAVNNQVVGAQYEQGMPNNGAAAADYTQAPAPWASLGAFSGNSEGIDNTIMTPAKLSRAPRPLSQSSVISLPENLVQAAQTQIDLIASCRLWLDNHTSIGCNASSWREVNAKLVSHVAEYRIRIEDLKLKYLDGEPIRAENEDQDGAIPDDAWKLQVRESESDPLMLILTTGEDDPIVEVKFENRDQLESAMGDKYFGYITKVFQAFEQAEWDLVQQFRMSREIEEEREALSQPPEETVQKHIDLLKEYNDMKDIGQQLIGLIADNKGMSIGALYEDGQYGVTADD</sequence>
<evidence type="ECO:0000256" key="4">
    <source>
        <dbReference type="ARBA" id="ARBA00022490"/>
    </source>
</evidence>
<comment type="similarity">
    <text evidence="2">Belongs to the SWI5/SAE3 family.</text>
</comment>
<name>A0AAE0JJY7_9PEZI</name>
<comment type="similarity">
    <text evidence="3">Belongs to the DCP1 family.</text>
</comment>
<dbReference type="PANTHER" id="PTHR28529:SF2">
    <property type="entry name" value="DNA REPAIR PROTEIN SWI5 HOMOLOG"/>
    <property type="match status" value="1"/>
</dbReference>
<proteinExistence type="inferred from homology"/>
<dbReference type="GO" id="GO:0008047">
    <property type="term" value="F:enzyme activator activity"/>
    <property type="evidence" value="ECO:0007669"/>
    <property type="project" value="InterPro"/>
</dbReference>
<comment type="caution">
    <text evidence="8">The sequence shown here is derived from an EMBL/GenBank/DDBJ whole genome shotgun (WGS) entry which is preliminary data.</text>
</comment>
<dbReference type="PANTHER" id="PTHR28529">
    <property type="entry name" value="DNA REPAIR PROTEIN SWI5 HOMOLOG"/>
    <property type="match status" value="1"/>
</dbReference>
<evidence type="ECO:0000256" key="2">
    <source>
        <dbReference type="ARBA" id="ARBA00008060"/>
    </source>
</evidence>
<dbReference type="GO" id="GO:0000290">
    <property type="term" value="P:deadenylation-dependent decapping of nuclear-transcribed mRNA"/>
    <property type="evidence" value="ECO:0007669"/>
    <property type="project" value="InterPro"/>
</dbReference>
<evidence type="ECO:0000313" key="8">
    <source>
        <dbReference type="EMBL" id="KAK3351060.1"/>
    </source>
</evidence>
<comment type="subcellular location">
    <subcellularLocation>
        <location evidence="1">Cytoplasm</location>
    </subcellularLocation>
</comment>
<dbReference type="GeneID" id="87861503"/>
<dbReference type="AlphaFoldDB" id="A0AAE0JJY7"/>
<dbReference type="Pfam" id="PF06058">
    <property type="entry name" value="DCP1"/>
    <property type="match status" value="1"/>
</dbReference>
<dbReference type="GO" id="GO:0032798">
    <property type="term" value="C:Swi5-Sfr1 complex"/>
    <property type="evidence" value="ECO:0007669"/>
    <property type="project" value="TreeGrafter"/>
</dbReference>
<dbReference type="SUPFAM" id="SSF50729">
    <property type="entry name" value="PH domain-like"/>
    <property type="match status" value="1"/>
</dbReference>
<keyword evidence="9" id="KW-1185">Reference proteome</keyword>
<evidence type="ECO:0000256" key="7">
    <source>
        <dbReference type="SAM" id="MobiDB-lite"/>
    </source>
</evidence>
<dbReference type="InterPro" id="IPR010760">
    <property type="entry name" value="DNA-repair_Swi5"/>
</dbReference>
<accession>A0AAE0JJY7</accession>
<dbReference type="GO" id="GO:0034974">
    <property type="term" value="C:Swi5-Swi2 complex"/>
    <property type="evidence" value="ECO:0007669"/>
    <property type="project" value="TreeGrafter"/>
</dbReference>
<evidence type="ECO:0000313" key="9">
    <source>
        <dbReference type="Proteomes" id="UP001278500"/>
    </source>
</evidence>
<evidence type="ECO:0000256" key="3">
    <source>
        <dbReference type="ARBA" id="ARBA00008778"/>
    </source>
</evidence>
<organism evidence="8 9">
    <name type="scientific">Neurospora tetraspora</name>
    <dbReference type="NCBI Taxonomy" id="94610"/>
    <lineage>
        <taxon>Eukaryota</taxon>
        <taxon>Fungi</taxon>
        <taxon>Dikarya</taxon>
        <taxon>Ascomycota</taxon>
        <taxon>Pezizomycotina</taxon>
        <taxon>Sordariomycetes</taxon>
        <taxon>Sordariomycetidae</taxon>
        <taxon>Sordariales</taxon>
        <taxon>Sordariaceae</taxon>
        <taxon>Neurospora</taxon>
    </lineage>
</organism>
<keyword evidence="4" id="KW-0963">Cytoplasm</keyword>
<dbReference type="Gene3D" id="2.30.29.30">
    <property type="entry name" value="Pleckstrin-homology domain (PH domain)/Phosphotyrosine-binding domain (PTB)"/>
    <property type="match status" value="1"/>
</dbReference>
<feature type="region of interest" description="Disordered" evidence="7">
    <location>
        <begin position="1"/>
        <end position="39"/>
    </location>
</feature>
<dbReference type="GO" id="GO:0010772">
    <property type="term" value="P:meiotic DNA recombinase assembly involved in reciprocal meiotic recombination"/>
    <property type="evidence" value="ECO:0007669"/>
    <property type="project" value="TreeGrafter"/>
</dbReference>
<reference evidence="8" key="2">
    <citation type="submission" date="2023-06" db="EMBL/GenBank/DDBJ databases">
        <authorList>
            <consortium name="Lawrence Berkeley National Laboratory"/>
            <person name="Haridas S."/>
            <person name="Hensen N."/>
            <person name="Bonometti L."/>
            <person name="Westerberg I."/>
            <person name="Brannstrom I.O."/>
            <person name="Guillou S."/>
            <person name="Cros-Aarteil S."/>
            <person name="Calhoun S."/>
            <person name="Kuo A."/>
            <person name="Mondo S."/>
            <person name="Pangilinan J."/>
            <person name="Riley R."/>
            <person name="Labutti K."/>
            <person name="Andreopoulos B."/>
            <person name="Lipzen A."/>
            <person name="Chen C."/>
            <person name="Yanf M."/>
            <person name="Daum C."/>
            <person name="Ng V."/>
            <person name="Clum A."/>
            <person name="Steindorff A."/>
            <person name="Ohm R."/>
            <person name="Martin F."/>
            <person name="Silar P."/>
            <person name="Natvig D."/>
            <person name="Lalanne C."/>
            <person name="Gautier V."/>
            <person name="Ament-Velasquez S.L."/>
            <person name="Kruys A."/>
            <person name="Hutchinson M.I."/>
            <person name="Powell A.J."/>
            <person name="Barry K."/>
            <person name="Miller A.N."/>
            <person name="Grigoriev I.V."/>
            <person name="Debuchy R."/>
            <person name="Gladieux P."/>
            <person name="Thoren M.H."/>
            <person name="Johannesson H."/>
        </authorList>
    </citation>
    <scope>NUCLEOTIDE SEQUENCE</scope>
    <source>
        <strain evidence="8">CBS 560.94</strain>
    </source>
</reference>
<reference evidence="8" key="1">
    <citation type="journal article" date="2023" name="Mol. Phylogenet. Evol.">
        <title>Genome-scale phylogeny and comparative genomics of the fungal order Sordariales.</title>
        <authorList>
            <person name="Hensen N."/>
            <person name="Bonometti L."/>
            <person name="Westerberg I."/>
            <person name="Brannstrom I.O."/>
            <person name="Guillou S."/>
            <person name="Cros-Aarteil S."/>
            <person name="Calhoun S."/>
            <person name="Haridas S."/>
            <person name="Kuo A."/>
            <person name="Mondo S."/>
            <person name="Pangilinan J."/>
            <person name="Riley R."/>
            <person name="LaButti K."/>
            <person name="Andreopoulos B."/>
            <person name="Lipzen A."/>
            <person name="Chen C."/>
            <person name="Yan M."/>
            <person name="Daum C."/>
            <person name="Ng V."/>
            <person name="Clum A."/>
            <person name="Steindorff A."/>
            <person name="Ohm R.A."/>
            <person name="Martin F."/>
            <person name="Silar P."/>
            <person name="Natvig D.O."/>
            <person name="Lalanne C."/>
            <person name="Gautier V."/>
            <person name="Ament-Velasquez S.L."/>
            <person name="Kruys A."/>
            <person name="Hutchinson M.I."/>
            <person name="Powell A.J."/>
            <person name="Barry K."/>
            <person name="Miller A.N."/>
            <person name="Grigoriev I.V."/>
            <person name="Debuchy R."/>
            <person name="Gladieux P."/>
            <person name="Hiltunen Thoren M."/>
            <person name="Johannesson H."/>
        </authorList>
    </citation>
    <scope>NUCLEOTIDE SEQUENCE</scope>
    <source>
        <strain evidence="8">CBS 560.94</strain>
    </source>
</reference>
<dbReference type="Pfam" id="PF07061">
    <property type="entry name" value="Swi5"/>
    <property type="match status" value="1"/>
</dbReference>
<dbReference type="EMBL" id="JAUEPP010000002">
    <property type="protein sequence ID" value="KAK3351060.1"/>
    <property type="molecule type" value="Genomic_DNA"/>
</dbReference>